<dbReference type="InterPro" id="IPR011990">
    <property type="entry name" value="TPR-like_helical_dom_sf"/>
</dbReference>
<evidence type="ECO:0008006" key="3">
    <source>
        <dbReference type="Google" id="ProtNLM"/>
    </source>
</evidence>
<organism evidence="1 2">
    <name type="scientific">Coptis chinensis</name>
    <dbReference type="NCBI Taxonomy" id="261450"/>
    <lineage>
        <taxon>Eukaryota</taxon>
        <taxon>Viridiplantae</taxon>
        <taxon>Streptophyta</taxon>
        <taxon>Embryophyta</taxon>
        <taxon>Tracheophyta</taxon>
        <taxon>Spermatophyta</taxon>
        <taxon>Magnoliopsida</taxon>
        <taxon>Ranunculales</taxon>
        <taxon>Ranunculaceae</taxon>
        <taxon>Coptidoideae</taxon>
        <taxon>Coptis</taxon>
    </lineage>
</organism>
<comment type="caution">
    <text evidence="1">The sequence shown here is derived from an EMBL/GenBank/DDBJ whole genome shotgun (WGS) entry which is preliminary data.</text>
</comment>
<dbReference type="Gene3D" id="1.25.40.10">
    <property type="entry name" value="Tetratricopeptide repeat domain"/>
    <property type="match status" value="1"/>
</dbReference>
<dbReference type="PANTHER" id="PTHR47926:SF344">
    <property type="entry name" value="OS07G0636900 PROTEIN"/>
    <property type="match status" value="1"/>
</dbReference>
<dbReference type="EMBL" id="JADFTS010000009">
    <property type="protein sequence ID" value="KAF9588113.1"/>
    <property type="molecule type" value="Genomic_DNA"/>
</dbReference>
<dbReference type="OrthoDB" id="185373at2759"/>
<dbReference type="AlphaFoldDB" id="A0A835LAG3"/>
<dbReference type="PANTHER" id="PTHR47926">
    <property type="entry name" value="PENTATRICOPEPTIDE REPEAT-CONTAINING PROTEIN"/>
    <property type="match status" value="1"/>
</dbReference>
<protein>
    <recommendedName>
        <fullName evidence="3">Pentatricopeptide repeat-containing protein</fullName>
    </recommendedName>
</protein>
<dbReference type="InterPro" id="IPR046960">
    <property type="entry name" value="PPR_At4g14850-like_plant"/>
</dbReference>
<evidence type="ECO:0000313" key="2">
    <source>
        <dbReference type="Proteomes" id="UP000631114"/>
    </source>
</evidence>
<dbReference type="GO" id="GO:0003723">
    <property type="term" value="F:RNA binding"/>
    <property type="evidence" value="ECO:0007669"/>
    <property type="project" value="InterPro"/>
</dbReference>
<evidence type="ECO:0000313" key="1">
    <source>
        <dbReference type="EMBL" id="KAF9588113.1"/>
    </source>
</evidence>
<name>A0A835LAG3_9MAGN</name>
<sequence>MSVHGLCVKWEFEKNLFVASALVFVYVTTGRIYDAKIVFDGMAERDTVLWAAMFVGYAQHVEPLLSLEVYRNMVCEGVELNGVVMVNLLFVCSQLSWLRHGKSVHGWCVRRSLVLELFCLGFT</sequence>
<dbReference type="Proteomes" id="UP000631114">
    <property type="component" value="Unassembled WGS sequence"/>
</dbReference>
<keyword evidence="2" id="KW-1185">Reference proteome</keyword>
<reference evidence="1 2" key="1">
    <citation type="submission" date="2020-10" db="EMBL/GenBank/DDBJ databases">
        <title>The Coptis chinensis genome and diversification of protoberbering-type alkaloids.</title>
        <authorList>
            <person name="Wang B."/>
            <person name="Shu S."/>
            <person name="Song C."/>
            <person name="Liu Y."/>
        </authorList>
    </citation>
    <scope>NUCLEOTIDE SEQUENCE [LARGE SCALE GENOMIC DNA]</scope>
    <source>
        <strain evidence="1">HL-2020</strain>
        <tissue evidence="1">Leaf</tissue>
    </source>
</reference>
<proteinExistence type="predicted"/>
<accession>A0A835LAG3</accession>
<dbReference type="GO" id="GO:0009451">
    <property type="term" value="P:RNA modification"/>
    <property type="evidence" value="ECO:0007669"/>
    <property type="project" value="InterPro"/>
</dbReference>
<gene>
    <name evidence="1" type="ORF">IFM89_007589</name>
</gene>